<dbReference type="AlphaFoldDB" id="A0A2U1KKF0"/>
<dbReference type="Proteomes" id="UP000245207">
    <property type="component" value="Unassembled WGS sequence"/>
</dbReference>
<keyword evidence="2" id="KW-1185">Reference proteome</keyword>
<accession>A0A2U1KKF0</accession>
<proteinExistence type="predicted"/>
<gene>
    <name evidence="1" type="ORF">CTI12_AA591850</name>
</gene>
<comment type="caution">
    <text evidence="1">The sequence shown here is derived from an EMBL/GenBank/DDBJ whole genome shotgun (WGS) entry which is preliminary data.</text>
</comment>
<dbReference type="STRING" id="35608.A0A2U1KKF0"/>
<evidence type="ECO:0000313" key="1">
    <source>
        <dbReference type="EMBL" id="PWA37192.1"/>
    </source>
</evidence>
<organism evidence="1 2">
    <name type="scientific">Artemisia annua</name>
    <name type="common">Sweet wormwood</name>
    <dbReference type="NCBI Taxonomy" id="35608"/>
    <lineage>
        <taxon>Eukaryota</taxon>
        <taxon>Viridiplantae</taxon>
        <taxon>Streptophyta</taxon>
        <taxon>Embryophyta</taxon>
        <taxon>Tracheophyta</taxon>
        <taxon>Spermatophyta</taxon>
        <taxon>Magnoliopsida</taxon>
        <taxon>eudicotyledons</taxon>
        <taxon>Gunneridae</taxon>
        <taxon>Pentapetalae</taxon>
        <taxon>asterids</taxon>
        <taxon>campanulids</taxon>
        <taxon>Asterales</taxon>
        <taxon>Asteraceae</taxon>
        <taxon>Asteroideae</taxon>
        <taxon>Anthemideae</taxon>
        <taxon>Artemisiinae</taxon>
        <taxon>Artemisia</taxon>
    </lineage>
</organism>
<evidence type="ECO:0000313" key="2">
    <source>
        <dbReference type="Proteomes" id="UP000245207"/>
    </source>
</evidence>
<sequence>MNVLEVNDEDTISVSTICKNKKSQTSREKPKKETIIVLGKETKSNDAKNKSDAGISPDVESKIRTDVDIVDAKIESSPDDGLLFYNFYIILQILIDQRDPEAVDTEGKTLPSLIYVACENTPEWNHNFKA</sequence>
<dbReference type="OrthoDB" id="72851at2759"/>
<dbReference type="EMBL" id="PKPP01017126">
    <property type="protein sequence ID" value="PWA37192.1"/>
    <property type="molecule type" value="Genomic_DNA"/>
</dbReference>
<reference evidence="1 2" key="1">
    <citation type="journal article" date="2018" name="Mol. Plant">
        <title>The genome of Artemisia annua provides insight into the evolution of Asteraceae family and artemisinin biosynthesis.</title>
        <authorList>
            <person name="Shen Q."/>
            <person name="Zhang L."/>
            <person name="Liao Z."/>
            <person name="Wang S."/>
            <person name="Yan T."/>
            <person name="Shi P."/>
            <person name="Liu M."/>
            <person name="Fu X."/>
            <person name="Pan Q."/>
            <person name="Wang Y."/>
            <person name="Lv Z."/>
            <person name="Lu X."/>
            <person name="Zhang F."/>
            <person name="Jiang W."/>
            <person name="Ma Y."/>
            <person name="Chen M."/>
            <person name="Hao X."/>
            <person name="Li L."/>
            <person name="Tang Y."/>
            <person name="Lv G."/>
            <person name="Zhou Y."/>
            <person name="Sun X."/>
            <person name="Brodelius P.E."/>
            <person name="Rose J.K.C."/>
            <person name="Tang K."/>
        </authorList>
    </citation>
    <scope>NUCLEOTIDE SEQUENCE [LARGE SCALE GENOMIC DNA]</scope>
    <source>
        <strain evidence="2">cv. Huhao1</strain>
        <tissue evidence="1">Leaf</tissue>
    </source>
</reference>
<name>A0A2U1KKF0_ARTAN</name>
<protein>
    <submittedName>
        <fullName evidence="1">Cellulose synthase-like protein E6</fullName>
    </submittedName>
</protein>